<evidence type="ECO:0000256" key="2">
    <source>
        <dbReference type="ARBA" id="ARBA00007639"/>
    </source>
</evidence>
<comment type="subcellular location">
    <subcellularLocation>
        <location evidence="1">Periplasm</location>
    </subcellularLocation>
</comment>
<dbReference type="InterPro" id="IPR028082">
    <property type="entry name" value="Peripla_BP_I"/>
</dbReference>
<protein>
    <submittedName>
        <fullName evidence="5">Sugar ABC transporter substrate-binding protein</fullName>
    </submittedName>
</protein>
<sequence>MRSTTVLASLAAALALGLGLAAPAARAAAGDRYVLVTHAADSDSWWNTIKNAIKQAGDDYGVAVDYRGSGNGDLSEMARQLESAAARNYKGVAFDIASYAVLKAPAAKVAAKGIPIVTINSGTPEESKKLGAIMHIGQGEYDAGKAAGERAKAAGKHSFVCVNHYATNNASFERCQGFADALGIKDWRQTSMIDTGMDPTVVSSKLSAYLRSHPKTEAILALGPNAAEPAIKVVEDLHLKGSIYFGTFDLSPAIIAGIKSGTIQYAIDQQPYLQGYMAIAALVIANEQKTKDPATIIAALKANPKFQARLKQYDLKPIYTATGVSSGPAFVTKDNVATVEKYAGQYR</sequence>
<dbReference type="CDD" id="cd06312">
    <property type="entry name" value="PBP1_ABC_sugar_binding-like"/>
    <property type="match status" value="1"/>
</dbReference>
<dbReference type="SUPFAM" id="SSF53822">
    <property type="entry name" value="Periplasmic binding protein-like I"/>
    <property type="match status" value="1"/>
</dbReference>
<evidence type="ECO:0000259" key="4">
    <source>
        <dbReference type="Pfam" id="PF13407"/>
    </source>
</evidence>
<evidence type="ECO:0000256" key="3">
    <source>
        <dbReference type="SAM" id="SignalP"/>
    </source>
</evidence>
<reference evidence="5 6" key="1">
    <citation type="journal article" date="2024" name="Curr. Microbiol.">
        <title>Luteibacter sahnii sp. nov., A Novel Yellow-Colored Xanthomonadin Pigment Producing Probiotic Bacterium from Healthy Rice Seed Microbiome.</title>
        <authorList>
            <person name="Jaiswal G."/>
            <person name="Rana R."/>
            <person name="Nayak P.K."/>
            <person name="Chouhan R."/>
            <person name="Gandhi S.G."/>
            <person name="Patel H.K."/>
            <person name="Patil P.B."/>
        </authorList>
    </citation>
    <scope>NUCLEOTIDE SEQUENCE [LARGE SCALE GENOMIC DNA]</scope>
    <source>
        <strain evidence="5 6">PPL201</strain>
    </source>
</reference>
<organism evidence="5 6">
    <name type="scientific">Luteibacter sahnii</name>
    <dbReference type="NCBI Taxonomy" id="3021977"/>
    <lineage>
        <taxon>Bacteria</taxon>
        <taxon>Pseudomonadati</taxon>
        <taxon>Pseudomonadota</taxon>
        <taxon>Gammaproteobacteria</taxon>
        <taxon>Lysobacterales</taxon>
        <taxon>Rhodanobacteraceae</taxon>
        <taxon>Luteibacter</taxon>
    </lineage>
</organism>
<dbReference type="PANTHER" id="PTHR30036">
    <property type="entry name" value="D-XYLOSE-BINDING PERIPLASMIC PROTEIN"/>
    <property type="match status" value="1"/>
</dbReference>
<accession>A0ABT6BBY7</accession>
<keyword evidence="6" id="KW-1185">Reference proteome</keyword>
<dbReference type="EMBL" id="JARJJS010000002">
    <property type="protein sequence ID" value="MDF4024777.1"/>
    <property type="molecule type" value="Genomic_DNA"/>
</dbReference>
<dbReference type="InterPro" id="IPR050555">
    <property type="entry name" value="Bact_Solute-Bind_Prot2"/>
</dbReference>
<evidence type="ECO:0000313" key="5">
    <source>
        <dbReference type="EMBL" id="MDF4024777.1"/>
    </source>
</evidence>
<feature type="domain" description="Periplasmic binding protein" evidence="4">
    <location>
        <begin position="35"/>
        <end position="283"/>
    </location>
</feature>
<name>A0ABT6BBY7_9GAMM</name>
<comment type="caution">
    <text evidence="5">The sequence shown here is derived from an EMBL/GenBank/DDBJ whole genome shotgun (WGS) entry which is preliminary data.</text>
</comment>
<feature type="signal peptide" evidence="3">
    <location>
        <begin position="1"/>
        <end position="27"/>
    </location>
</feature>
<evidence type="ECO:0000313" key="6">
    <source>
        <dbReference type="Proteomes" id="UP001528850"/>
    </source>
</evidence>
<feature type="chain" id="PRO_5045054130" evidence="3">
    <location>
        <begin position="28"/>
        <end position="347"/>
    </location>
</feature>
<dbReference type="Pfam" id="PF13407">
    <property type="entry name" value="Peripla_BP_4"/>
    <property type="match status" value="1"/>
</dbReference>
<comment type="similarity">
    <text evidence="2">Belongs to the bacterial solute-binding protein 2 family.</text>
</comment>
<gene>
    <name evidence="5" type="ORF">P3W24_07370</name>
</gene>
<dbReference type="Proteomes" id="UP001528850">
    <property type="component" value="Unassembled WGS sequence"/>
</dbReference>
<dbReference type="InterPro" id="IPR025997">
    <property type="entry name" value="SBP_2_dom"/>
</dbReference>
<keyword evidence="3" id="KW-0732">Signal</keyword>
<evidence type="ECO:0000256" key="1">
    <source>
        <dbReference type="ARBA" id="ARBA00004418"/>
    </source>
</evidence>
<dbReference type="PANTHER" id="PTHR30036:SF7">
    <property type="entry name" value="ABC TRANSPORTER PERIPLASMIC-BINDING PROTEIN YPHF"/>
    <property type="match status" value="1"/>
</dbReference>
<proteinExistence type="inferred from homology"/>
<dbReference type="Gene3D" id="3.40.50.2300">
    <property type="match status" value="2"/>
</dbReference>